<dbReference type="AlphaFoldDB" id="A0A8H4VNF1"/>
<evidence type="ECO:0000313" key="2">
    <source>
        <dbReference type="Proteomes" id="UP000566819"/>
    </source>
</evidence>
<organism evidence="1 2">
    <name type="scientific">Cudoniella acicularis</name>
    <dbReference type="NCBI Taxonomy" id="354080"/>
    <lineage>
        <taxon>Eukaryota</taxon>
        <taxon>Fungi</taxon>
        <taxon>Dikarya</taxon>
        <taxon>Ascomycota</taxon>
        <taxon>Pezizomycotina</taxon>
        <taxon>Leotiomycetes</taxon>
        <taxon>Helotiales</taxon>
        <taxon>Tricladiaceae</taxon>
        <taxon>Cudoniella</taxon>
    </lineage>
</organism>
<dbReference type="SUPFAM" id="SSF52047">
    <property type="entry name" value="RNI-like"/>
    <property type="match status" value="1"/>
</dbReference>
<gene>
    <name evidence="1" type="ORF">G7Y89_g15052</name>
</gene>
<keyword evidence="2" id="KW-1185">Reference proteome</keyword>
<name>A0A8H4VNF1_9HELO</name>
<sequence>MDTTESYATNPTTTMVSPLSLEDLCPEVLLLIFEKLYELQPDAFINLMVLSRNLSPIIASFRYRKFVLQSKFFKSPSVPENLVVLDRISRISALDLDAFFAFIRCVPPSTFVDSQVNKLLIDAKNLKYLKLSTPNSSFFHAAGRLPPIEELHLLRHSWLYTADDFREVWDFSKLRCLEIGRVNLVSFLSTVAAEELQNLRELRIWFAADYGTVCQPLDFEQSQVTTLLGNLFNHTRLLEVLEIPCTVQEIQVTGISANKKLRVLKLRDFSEFDRRSTPQQLGVSHRNLSRPLIVPRPQSEHSDGINTFPVLTIGNLELLQKSCSLITELDLGYDCQTEVKVRSLVCALPLILLTRTCSFVIEQHLQFIDIIARFRHLRFLTLRTLTLSPLLGESLDEVDVDLDSAKCVVARLQKSEHTCISEILFVIFQREAFTYSFRYSPSAYPLTYREFSFVRKEDMISLAETQNHH</sequence>
<reference evidence="1 2" key="1">
    <citation type="submission" date="2020-03" db="EMBL/GenBank/DDBJ databases">
        <title>Draft Genome Sequence of Cudoniella acicularis.</title>
        <authorList>
            <person name="Buettner E."/>
            <person name="Kellner H."/>
        </authorList>
    </citation>
    <scope>NUCLEOTIDE SEQUENCE [LARGE SCALE GENOMIC DNA]</scope>
    <source>
        <strain evidence="1 2">DSM 108380</strain>
    </source>
</reference>
<protein>
    <submittedName>
        <fullName evidence="1">Uncharacterized protein</fullName>
    </submittedName>
</protein>
<accession>A0A8H4VNF1</accession>
<comment type="caution">
    <text evidence="1">The sequence shown here is derived from an EMBL/GenBank/DDBJ whole genome shotgun (WGS) entry which is preliminary data.</text>
</comment>
<dbReference type="InterPro" id="IPR032675">
    <property type="entry name" value="LRR_dom_sf"/>
</dbReference>
<dbReference type="Proteomes" id="UP000566819">
    <property type="component" value="Unassembled WGS sequence"/>
</dbReference>
<dbReference type="OrthoDB" id="3496248at2759"/>
<dbReference type="EMBL" id="JAAMPI010002178">
    <property type="protein sequence ID" value="KAF4617096.1"/>
    <property type="molecule type" value="Genomic_DNA"/>
</dbReference>
<proteinExistence type="predicted"/>
<evidence type="ECO:0000313" key="1">
    <source>
        <dbReference type="EMBL" id="KAF4617096.1"/>
    </source>
</evidence>
<dbReference type="Gene3D" id="3.80.10.10">
    <property type="entry name" value="Ribonuclease Inhibitor"/>
    <property type="match status" value="1"/>
</dbReference>